<dbReference type="CDD" id="cd06257">
    <property type="entry name" value="DnaJ"/>
    <property type="match status" value="1"/>
</dbReference>
<name>A0A183IL42_9BILA</name>
<dbReference type="GO" id="GO:0051787">
    <property type="term" value="F:misfolded protein binding"/>
    <property type="evidence" value="ECO:0007669"/>
    <property type="project" value="TreeGrafter"/>
</dbReference>
<dbReference type="PRINTS" id="PR00625">
    <property type="entry name" value="JDOMAIN"/>
</dbReference>
<feature type="domain" description="J" evidence="6">
    <location>
        <begin position="40"/>
        <end position="104"/>
    </location>
</feature>
<dbReference type="Proteomes" id="UP000270296">
    <property type="component" value="Unassembled WGS sequence"/>
</dbReference>
<dbReference type="PANTHER" id="PTHR44360">
    <property type="entry name" value="DNAJ HOMOLOG SUBFAMILY B MEMBER 9"/>
    <property type="match status" value="1"/>
</dbReference>
<organism evidence="9">
    <name type="scientific">Soboliphyme baturini</name>
    <dbReference type="NCBI Taxonomy" id="241478"/>
    <lineage>
        <taxon>Eukaryota</taxon>
        <taxon>Metazoa</taxon>
        <taxon>Ecdysozoa</taxon>
        <taxon>Nematoda</taxon>
        <taxon>Enoplea</taxon>
        <taxon>Dorylaimia</taxon>
        <taxon>Dioctophymatida</taxon>
        <taxon>Dioctophymatoidea</taxon>
        <taxon>Soboliphymatidae</taxon>
        <taxon>Soboliphyme</taxon>
    </lineage>
</organism>
<accession>A0A183IL42</accession>
<dbReference type="InterPro" id="IPR018253">
    <property type="entry name" value="DnaJ_domain_CS"/>
</dbReference>
<evidence type="ECO:0000256" key="4">
    <source>
        <dbReference type="ARBA" id="ARBA00045428"/>
    </source>
</evidence>
<dbReference type="GO" id="GO:0051087">
    <property type="term" value="F:protein-folding chaperone binding"/>
    <property type="evidence" value="ECO:0007669"/>
    <property type="project" value="TreeGrafter"/>
</dbReference>
<dbReference type="WBParaSite" id="SBAD_0000452801-mRNA-1">
    <property type="protein sequence ID" value="SBAD_0000452801-mRNA-1"/>
    <property type="gene ID" value="SBAD_0000452801"/>
</dbReference>
<dbReference type="InterPro" id="IPR001623">
    <property type="entry name" value="DnaJ_domain"/>
</dbReference>
<dbReference type="SMART" id="SM00271">
    <property type="entry name" value="DnaJ"/>
    <property type="match status" value="1"/>
</dbReference>
<proteinExistence type="predicted"/>
<dbReference type="EMBL" id="UZAM01008262">
    <property type="protein sequence ID" value="VDP04069.1"/>
    <property type="molecule type" value="Genomic_DNA"/>
</dbReference>
<evidence type="ECO:0000259" key="6">
    <source>
        <dbReference type="PROSITE" id="PS50076"/>
    </source>
</evidence>
<reference evidence="7 8" key="2">
    <citation type="submission" date="2018-11" db="EMBL/GenBank/DDBJ databases">
        <authorList>
            <consortium name="Pathogen Informatics"/>
        </authorList>
    </citation>
    <scope>NUCLEOTIDE SEQUENCE [LARGE SCALE GENOMIC DNA]</scope>
</reference>
<dbReference type="InterPro" id="IPR051948">
    <property type="entry name" value="Hsp70_co-chaperone_J-domain"/>
</dbReference>
<dbReference type="InterPro" id="IPR036869">
    <property type="entry name" value="J_dom_sf"/>
</dbReference>
<reference evidence="9" key="1">
    <citation type="submission" date="2016-06" db="UniProtKB">
        <authorList>
            <consortium name="WormBaseParasite"/>
        </authorList>
    </citation>
    <scope>IDENTIFICATION</scope>
</reference>
<dbReference type="OrthoDB" id="10250354at2759"/>
<dbReference type="PANTHER" id="PTHR44360:SF1">
    <property type="entry name" value="DNAJ HOMOLOG SUBFAMILY B MEMBER 9"/>
    <property type="match status" value="1"/>
</dbReference>
<comment type="subunit">
    <text evidence="5">Interacts with HSPA5/BiP; interaction is direct. Interacts with ERN1/IRE1 (via the luminal region). Interacts with DERL1.</text>
</comment>
<dbReference type="PROSITE" id="PS50076">
    <property type="entry name" value="DNAJ_2"/>
    <property type="match status" value="1"/>
</dbReference>
<dbReference type="PROSITE" id="PS00636">
    <property type="entry name" value="DNAJ_1"/>
    <property type="match status" value="1"/>
</dbReference>
<evidence type="ECO:0000256" key="5">
    <source>
        <dbReference type="ARBA" id="ARBA00046365"/>
    </source>
</evidence>
<sequence length="196" mass="22749">MTFCGPKCSMCCILIGCWGFAFMFKVFDVLLSLCAYAEQDYYQRLGVSRDASNRDIKRAFRKLAYKYHPDKNKSKDAEKKFRDIAEAYDVLSDPEKRSKYDQFGADGSAFTGQRDFSFNLKDFFKNFDASSKGQHGFKNFRFGDSFFDFDDFWNDNDEDGAHQSGSSFFGFSDPFGHMDSFQNIRFTSGQSGRWWQ</sequence>
<evidence type="ECO:0000256" key="1">
    <source>
        <dbReference type="ARBA" id="ARBA00023186"/>
    </source>
</evidence>
<evidence type="ECO:0000313" key="8">
    <source>
        <dbReference type="Proteomes" id="UP000270296"/>
    </source>
</evidence>
<keyword evidence="1" id="KW-0143">Chaperone</keyword>
<dbReference type="SUPFAM" id="SSF46565">
    <property type="entry name" value="Chaperone J-domain"/>
    <property type="match status" value="1"/>
</dbReference>
<evidence type="ECO:0000256" key="2">
    <source>
        <dbReference type="ARBA" id="ARBA00040158"/>
    </source>
</evidence>
<dbReference type="GO" id="GO:0036503">
    <property type="term" value="P:ERAD pathway"/>
    <property type="evidence" value="ECO:0007669"/>
    <property type="project" value="TreeGrafter"/>
</dbReference>
<evidence type="ECO:0000313" key="9">
    <source>
        <dbReference type="WBParaSite" id="SBAD_0000452801-mRNA-1"/>
    </source>
</evidence>
<keyword evidence="8" id="KW-1185">Reference proteome</keyword>
<evidence type="ECO:0000256" key="3">
    <source>
        <dbReference type="ARBA" id="ARBA00041533"/>
    </source>
</evidence>
<evidence type="ECO:0000313" key="7">
    <source>
        <dbReference type="EMBL" id="VDP04069.1"/>
    </source>
</evidence>
<protein>
    <recommendedName>
        <fullName evidence="2">DnaJ homolog subfamily B member 9</fullName>
    </recommendedName>
    <alternativeName>
        <fullName evidence="3">Endoplasmic reticulum DNA J domain-containing protein 4</fullName>
    </alternativeName>
</protein>
<dbReference type="Pfam" id="PF00226">
    <property type="entry name" value="DnaJ"/>
    <property type="match status" value="1"/>
</dbReference>
<dbReference type="GO" id="GO:0005783">
    <property type="term" value="C:endoplasmic reticulum"/>
    <property type="evidence" value="ECO:0007669"/>
    <property type="project" value="TreeGrafter"/>
</dbReference>
<dbReference type="AlphaFoldDB" id="A0A183IL42"/>
<dbReference type="Gene3D" id="1.10.287.110">
    <property type="entry name" value="DnaJ domain"/>
    <property type="match status" value="1"/>
</dbReference>
<gene>
    <name evidence="7" type="ORF">SBAD_LOCUS4338</name>
</gene>
<comment type="function">
    <text evidence="4">Co-chaperone for Hsp70 protein HSPA5/BiP that acts as a key repressor of the ERN1/IRE1-mediated unfolded protein response (UPR). J domain-containing co-chaperones stimulate the ATPase activity of Hsp70 proteins and are required for efficient substrate recognition by Hsp70 proteins. In the unstressed endoplasmic reticulum, interacts with the luminal region of ERN1/IRE1 and selectively recruits HSPA5/BiP: HSPA5/BiP disrupts the dimerization of the active ERN1/IRE1 luminal region, thereby inactivating ERN1/IRE1. Also involved in endoplasmic reticulum-associated degradation (ERAD) of misfolded proteins. Required for survival of B-cell progenitors and normal antibody production.</text>
</comment>